<name>A0A4S1CCT3_9BACT</name>
<reference evidence="1 2" key="1">
    <citation type="submission" date="2019-04" db="EMBL/GenBank/DDBJ databases">
        <title>Geobacter oryzae sp. nov., ferric-reducing bacteria isolated from paddy soil.</title>
        <authorList>
            <person name="Xu Z."/>
            <person name="Masuda Y."/>
            <person name="Itoh H."/>
            <person name="Senoo K."/>
        </authorList>
    </citation>
    <scope>NUCLEOTIDE SEQUENCE [LARGE SCALE GENOMIC DNA]</scope>
    <source>
        <strain evidence="1 2">Red111</strain>
    </source>
</reference>
<evidence type="ECO:0000313" key="2">
    <source>
        <dbReference type="Proteomes" id="UP000306416"/>
    </source>
</evidence>
<gene>
    <name evidence="1" type="ORF">E4633_12740</name>
</gene>
<dbReference type="RefSeq" id="WP_129126753.1">
    <property type="nucleotide sequence ID" value="NZ_SRSC01000003.1"/>
</dbReference>
<sequence length="53" mass="6306">MKKKENPRYHVLSVRVSREDREAIEKFSKEVNMKVSDLMREALQDVVPWQSTS</sequence>
<proteinExistence type="predicted"/>
<keyword evidence="2" id="KW-1185">Reference proteome</keyword>
<protein>
    <submittedName>
        <fullName evidence="1">CopG family transcriptional regulator</fullName>
    </submittedName>
</protein>
<organism evidence="1 2">
    <name type="scientific">Geomonas terrae</name>
    <dbReference type="NCBI Taxonomy" id="2562681"/>
    <lineage>
        <taxon>Bacteria</taxon>
        <taxon>Pseudomonadati</taxon>
        <taxon>Thermodesulfobacteriota</taxon>
        <taxon>Desulfuromonadia</taxon>
        <taxon>Geobacterales</taxon>
        <taxon>Geobacteraceae</taxon>
        <taxon>Geomonas</taxon>
    </lineage>
</organism>
<dbReference type="InterPro" id="IPR053842">
    <property type="entry name" value="NikA-like"/>
</dbReference>
<dbReference type="EMBL" id="SRSC01000003">
    <property type="protein sequence ID" value="TGU71207.1"/>
    <property type="molecule type" value="Genomic_DNA"/>
</dbReference>
<dbReference type="Pfam" id="PF21983">
    <property type="entry name" value="NikA-like"/>
    <property type="match status" value="1"/>
</dbReference>
<accession>A0A4S1CCT3</accession>
<evidence type="ECO:0000313" key="1">
    <source>
        <dbReference type="EMBL" id="TGU71207.1"/>
    </source>
</evidence>
<dbReference type="Proteomes" id="UP000306416">
    <property type="component" value="Unassembled WGS sequence"/>
</dbReference>
<comment type="caution">
    <text evidence="1">The sequence shown here is derived from an EMBL/GenBank/DDBJ whole genome shotgun (WGS) entry which is preliminary data.</text>
</comment>
<dbReference type="AlphaFoldDB" id="A0A4S1CCT3"/>